<evidence type="ECO:0000256" key="7">
    <source>
        <dbReference type="ARBA" id="ARBA00022833"/>
    </source>
</evidence>
<sequence>MGESKVLFESEESTVFVDALLPLPIPRYFTYRVPRQWANGVEAGLRIVVPFGSTKVLTAVIVRVHHQPPKQYQAKYLLEILDESPLVTASQIALFQWVANYYMCYPGEVFQVALPAGLKISSQSKVQIHPEFQLLNELTEKEAIIFQAIQEKGSLSYDEVARVAEVKSPYHHIKAMVGKGAILIFDELKDRYTPKVQRRIRLTQAYANKEAITKLIGELESKTKQISILLHYLQFIPVLRDAETNQRGIEKSSFGQAGLSESALQTLTKHGIFESFEIVVSRFGSDSDDFIPANFDLNAAQEKAYQSILAQFQEKDTVLLHGITGSGKTEIYIRLIQEALANGDQVLYLLPEIALTTQIVARLKKIFGEQVGIYHSKFSDNERVEVWKSIVEGKYPFVVGVRSSVFLPFSRLGLIIVDEEHESSFKQVDPAPRYHARDVAMVLAGQQKAKVLLGSATPSIESYYQAKQGKYGLVMLMERFGKATLPEMNLIDTKYATKMKQMKGGFSVDLVTMLEENFQKGKQSLLFQNRRGYSPYIQCQDCDWIAECNQCDVSLTYHAKDQELRCHYCGYREGLLRRCGACGGTNLKTMGYGTEKLEEELQLLIPDARIGRMDLDTTRSKTAFNSLLAEIQSGNIDILVGTQMVAKGLDFEGLSTVAIFDADRIINFPDFRAHERAFQLITQVAGRAGRRDEQGQVFIQTNQPSHRLFQFIESGDYAALYADEIVEREGYNYPPFVRLIKLTLRHLESIQVEKAALELGAMLKAKYGHGRILGPERPLIERIRNQFVMEILIKLEKGVSLAQFKVDLRLLLDELPSKPVFKGVQVIPDVDCL</sequence>
<dbReference type="Pfam" id="PF18319">
    <property type="entry name" value="Zn_ribbon_PriA"/>
    <property type="match status" value="1"/>
</dbReference>
<dbReference type="PANTHER" id="PTHR30580:SF0">
    <property type="entry name" value="PRIMOSOMAL PROTEIN N"/>
    <property type="match status" value="1"/>
</dbReference>
<dbReference type="Gene3D" id="3.40.1440.60">
    <property type="entry name" value="PriA, 3(prime) DNA-binding domain"/>
    <property type="match status" value="1"/>
</dbReference>
<keyword evidence="7 11" id="KW-0862">Zinc</keyword>
<organism evidence="14 15">
    <name type="scientific">Aquirufa regiilacus</name>
    <dbReference type="NCBI Taxonomy" id="3024868"/>
    <lineage>
        <taxon>Bacteria</taxon>
        <taxon>Pseudomonadati</taxon>
        <taxon>Bacteroidota</taxon>
        <taxon>Cytophagia</taxon>
        <taxon>Cytophagales</taxon>
        <taxon>Flectobacillaceae</taxon>
        <taxon>Aquirufa</taxon>
    </lineage>
</organism>
<dbReference type="NCBIfam" id="TIGR00595">
    <property type="entry name" value="priA"/>
    <property type="match status" value="1"/>
</dbReference>
<proteinExistence type="inferred from homology"/>
<dbReference type="SMART" id="SM00490">
    <property type="entry name" value="HELICc"/>
    <property type="match status" value="1"/>
</dbReference>
<evidence type="ECO:0000256" key="6">
    <source>
        <dbReference type="ARBA" id="ARBA00022806"/>
    </source>
</evidence>
<dbReference type="HAMAP" id="MF_00983">
    <property type="entry name" value="PriA"/>
    <property type="match status" value="1"/>
</dbReference>
<comment type="similarity">
    <text evidence="11">Belongs to the helicase family. PriA subfamily.</text>
</comment>
<accession>A0ABU3TP46</accession>
<dbReference type="SUPFAM" id="SSF52540">
    <property type="entry name" value="P-loop containing nucleoside triphosphate hydrolases"/>
    <property type="match status" value="2"/>
</dbReference>
<dbReference type="Pfam" id="PF18074">
    <property type="entry name" value="PriA_C"/>
    <property type="match status" value="1"/>
</dbReference>
<dbReference type="Proteomes" id="UP001249959">
    <property type="component" value="Unassembled WGS sequence"/>
</dbReference>
<evidence type="ECO:0000259" key="12">
    <source>
        <dbReference type="PROSITE" id="PS51192"/>
    </source>
</evidence>
<feature type="domain" description="Helicase C-terminal" evidence="13">
    <location>
        <begin position="563"/>
        <end position="748"/>
    </location>
</feature>
<feature type="binding site" evidence="11">
    <location>
        <position position="566"/>
    </location>
    <ligand>
        <name>Zn(2+)</name>
        <dbReference type="ChEBI" id="CHEBI:29105"/>
        <label>2</label>
    </ligand>
</feature>
<feature type="binding site" evidence="11">
    <location>
        <position position="569"/>
    </location>
    <ligand>
        <name>Zn(2+)</name>
        <dbReference type="ChEBI" id="CHEBI:29105"/>
        <label>2</label>
    </ligand>
</feature>
<comment type="caution">
    <text evidence="14">The sequence shown here is derived from an EMBL/GenBank/DDBJ whole genome shotgun (WGS) entry which is preliminary data.</text>
</comment>
<keyword evidence="10 11" id="KW-0413">Isomerase</keyword>
<evidence type="ECO:0000313" key="15">
    <source>
        <dbReference type="Proteomes" id="UP001249959"/>
    </source>
</evidence>
<keyword evidence="4 11" id="KW-0547">Nucleotide-binding</keyword>
<dbReference type="InterPro" id="IPR011545">
    <property type="entry name" value="DEAD/DEAH_box_helicase_dom"/>
</dbReference>
<feature type="binding site" evidence="11">
    <location>
        <position position="582"/>
    </location>
    <ligand>
        <name>Zn(2+)</name>
        <dbReference type="ChEBI" id="CHEBI:29105"/>
        <label>1</label>
    </ligand>
</feature>
<evidence type="ECO:0000256" key="2">
    <source>
        <dbReference type="ARBA" id="ARBA00022705"/>
    </source>
</evidence>
<comment type="cofactor">
    <cofactor evidence="11">
        <name>Zn(2+)</name>
        <dbReference type="ChEBI" id="CHEBI:29105"/>
    </cofactor>
    <text evidence="11">Binds 2 zinc ions per subunit.</text>
</comment>
<comment type="function">
    <text evidence="11">Initiates the restart of stalled replication forks, which reloads the replicative helicase on sites other than the origin of replication. Recognizes and binds to abandoned replication forks and remodels them to uncover a helicase loading site. Promotes assembly of the primosome at these replication forks.</text>
</comment>
<dbReference type="Gene3D" id="3.40.50.300">
    <property type="entry name" value="P-loop containing nucleotide triphosphate hydrolases"/>
    <property type="match status" value="2"/>
</dbReference>
<evidence type="ECO:0000256" key="11">
    <source>
        <dbReference type="HAMAP-Rule" id="MF_00983"/>
    </source>
</evidence>
<keyword evidence="9 11" id="KW-0238">DNA-binding</keyword>
<comment type="catalytic activity">
    <reaction evidence="11">
        <text>ATP + H2O = ADP + phosphate + H(+)</text>
        <dbReference type="Rhea" id="RHEA:13065"/>
        <dbReference type="ChEBI" id="CHEBI:15377"/>
        <dbReference type="ChEBI" id="CHEBI:15378"/>
        <dbReference type="ChEBI" id="CHEBI:30616"/>
        <dbReference type="ChEBI" id="CHEBI:43474"/>
        <dbReference type="ChEBI" id="CHEBI:456216"/>
        <dbReference type="EC" id="5.6.2.4"/>
    </reaction>
</comment>
<dbReference type="CDD" id="cd17929">
    <property type="entry name" value="DEXHc_priA"/>
    <property type="match status" value="1"/>
</dbReference>
<evidence type="ECO:0000256" key="10">
    <source>
        <dbReference type="ARBA" id="ARBA00023235"/>
    </source>
</evidence>
<evidence type="ECO:0000256" key="8">
    <source>
        <dbReference type="ARBA" id="ARBA00022840"/>
    </source>
</evidence>
<feature type="binding site" evidence="11">
    <location>
        <position position="539"/>
    </location>
    <ligand>
        <name>Zn(2+)</name>
        <dbReference type="ChEBI" id="CHEBI:29105"/>
        <label>1</label>
    </ligand>
</feature>
<keyword evidence="6 11" id="KW-0347">Helicase</keyword>
<evidence type="ECO:0000256" key="4">
    <source>
        <dbReference type="ARBA" id="ARBA00022741"/>
    </source>
</evidence>
<dbReference type="PROSITE" id="PS51192">
    <property type="entry name" value="HELICASE_ATP_BIND_1"/>
    <property type="match status" value="1"/>
</dbReference>
<dbReference type="Pfam" id="PF17764">
    <property type="entry name" value="PriA_3primeBD"/>
    <property type="match status" value="1"/>
</dbReference>
<feature type="binding site" evidence="11">
    <location>
        <position position="548"/>
    </location>
    <ligand>
        <name>Zn(2+)</name>
        <dbReference type="ChEBI" id="CHEBI:29105"/>
        <label>2</label>
    </ligand>
</feature>
<dbReference type="PANTHER" id="PTHR30580">
    <property type="entry name" value="PRIMOSOMAL PROTEIN N"/>
    <property type="match status" value="1"/>
</dbReference>
<feature type="binding site" evidence="11">
    <location>
        <position position="579"/>
    </location>
    <ligand>
        <name>Zn(2+)</name>
        <dbReference type="ChEBI" id="CHEBI:29105"/>
        <label>1</label>
    </ligand>
</feature>
<dbReference type="RefSeq" id="WP_315576040.1">
    <property type="nucleotide sequence ID" value="NZ_JARDXH010000003.1"/>
</dbReference>
<keyword evidence="8 11" id="KW-0067">ATP-binding</keyword>
<keyword evidence="15" id="KW-1185">Reference proteome</keyword>
<dbReference type="InterPro" id="IPR005259">
    <property type="entry name" value="PriA"/>
</dbReference>
<feature type="domain" description="Helicase ATP-binding" evidence="12">
    <location>
        <begin position="309"/>
        <end position="476"/>
    </location>
</feature>
<comment type="catalytic activity">
    <reaction evidence="11">
        <text>Couples ATP hydrolysis with the unwinding of duplex DNA by translocating in the 3'-5' direction.</text>
        <dbReference type="EC" id="5.6.2.4"/>
    </reaction>
</comment>
<evidence type="ECO:0000256" key="5">
    <source>
        <dbReference type="ARBA" id="ARBA00022801"/>
    </source>
</evidence>
<dbReference type="Pfam" id="PF00271">
    <property type="entry name" value="Helicase_C"/>
    <property type="match status" value="1"/>
</dbReference>
<dbReference type="PROSITE" id="PS51194">
    <property type="entry name" value="HELICASE_CTER"/>
    <property type="match status" value="1"/>
</dbReference>
<dbReference type="InterPro" id="IPR014001">
    <property type="entry name" value="Helicase_ATP-bd"/>
</dbReference>
<evidence type="ECO:0000256" key="3">
    <source>
        <dbReference type="ARBA" id="ARBA00022723"/>
    </source>
</evidence>
<reference evidence="14 15" key="1">
    <citation type="submission" date="2023-09" db="EMBL/GenBank/DDBJ databases">
        <title>Aquirufa genomes.</title>
        <authorList>
            <person name="Pitt A."/>
        </authorList>
    </citation>
    <scope>NUCLEOTIDE SEQUENCE [LARGE SCALE GENOMIC DNA]</scope>
    <source>
        <strain evidence="14 15">LEOWEIH-7C</strain>
    </source>
</reference>
<protein>
    <recommendedName>
        <fullName evidence="11">Replication restart protein PriA</fullName>
    </recommendedName>
    <alternativeName>
        <fullName evidence="11">ATP-dependent DNA helicase PriA</fullName>
        <ecNumber evidence="11">5.6.2.4</ecNumber>
    </alternativeName>
    <alternativeName>
        <fullName evidence="11">DNA 3'-5' helicase PriA</fullName>
    </alternativeName>
</protein>
<name>A0ABU3TP46_9BACT</name>
<dbReference type="InterPro" id="IPR027417">
    <property type="entry name" value="P-loop_NTPase"/>
</dbReference>
<dbReference type="Pfam" id="PF00270">
    <property type="entry name" value="DEAD"/>
    <property type="match status" value="1"/>
</dbReference>
<dbReference type="SMART" id="SM00487">
    <property type="entry name" value="DEXDc"/>
    <property type="match status" value="1"/>
</dbReference>
<evidence type="ECO:0000313" key="14">
    <source>
        <dbReference type="EMBL" id="MDU0807609.1"/>
    </source>
</evidence>
<dbReference type="InterPro" id="IPR042115">
    <property type="entry name" value="PriA_3primeBD_sf"/>
</dbReference>
<evidence type="ECO:0000256" key="9">
    <source>
        <dbReference type="ARBA" id="ARBA00023125"/>
    </source>
</evidence>
<dbReference type="InterPro" id="IPR040498">
    <property type="entry name" value="PriA_CRR"/>
</dbReference>
<evidence type="ECO:0000259" key="13">
    <source>
        <dbReference type="PROSITE" id="PS51194"/>
    </source>
</evidence>
<keyword evidence="3 11" id="KW-0479">Metal-binding</keyword>
<keyword evidence="5 11" id="KW-0378">Hydrolase</keyword>
<feature type="binding site" evidence="11">
    <location>
        <position position="542"/>
    </location>
    <ligand>
        <name>Zn(2+)</name>
        <dbReference type="ChEBI" id="CHEBI:29105"/>
        <label>1</label>
    </ligand>
</feature>
<dbReference type="InterPro" id="IPR041222">
    <property type="entry name" value="PriA_3primeBD"/>
</dbReference>
<dbReference type="EMBL" id="JAVNWW010000001">
    <property type="protein sequence ID" value="MDU0807609.1"/>
    <property type="molecule type" value="Genomic_DNA"/>
</dbReference>
<keyword evidence="2 11" id="KW-0235">DNA replication</keyword>
<keyword evidence="1 11" id="KW-0639">Primosome</keyword>
<comment type="subunit">
    <text evidence="11">Component of the replication restart primosome.</text>
</comment>
<feature type="binding site" evidence="11">
    <location>
        <position position="551"/>
    </location>
    <ligand>
        <name>Zn(2+)</name>
        <dbReference type="ChEBI" id="CHEBI:29105"/>
        <label>2</label>
    </ligand>
</feature>
<dbReference type="InterPro" id="IPR001650">
    <property type="entry name" value="Helicase_C-like"/>
</dbReference>
<gene>
    <name evidence="11 14" type="primary">priA</name>
    <name evidence="14" type="ORF">PQG45_01020</name>
</gene>
<evidence type="ECO:0000256" key="1">
    <source>
        <dbReference type="ARBA" id="ARBA00022515"/>
    </source>
</evidence>
<dbReference type="EC" id="5.6.2.4" evidence="11"/>
<dbReference type="InterPro" id="IPR041236">
    <property type="entry name" value="PriA_C"/>
</dbReference>